<accession>A0A5J5BJL8</accession>
<protein>
    <submittedName>
        <fullName evidence="1">Uncharacterized protein</fullName>
    </submittedName>
</protein>
<reference evidence="1 2" key="1">
    <citation type="submission" date="2019-09" db="EMBL/GenBank/DDBJ databases">
        <title>A chromosome-level genome assembly of the Chinese tupelo Nyssa sinensis.</title>
        <authorList>
            <person name="Yang X."/>
            <person name="Kang M."/>
            <person name="Yang Y."/>
            <person name="Xiong H."/>
            <person name="Wang M."/>
            <person name="Zhang Z."/>
            <person name="Wang Z."/>
            <person name="Wu H."/>
            <person name="Ma T."/>
            <person name="Liu J."/>
            <person name="Xi Z."/>
        </authorList>
    </citation>
    <scope>NUCLEOTIDE SEQUENCE [LARGE SCALE GENOMIC DNA]</scope>
    <source>
        <strain evidence="1">J267</strain>
        <tissue evidence="1">Leaf</tissue>
    </source>
</reference>
<evidence type="ECO:0000313" key="2">
    <source>
        <dbReference type="Proteomes" id="UP000325577"/>
    </source>
</evidence>
<proteinExistence type="predicted"/>
<organism evidence="1 2">
    <name type="scientific">Nyssa sinensis</name>
    <dbReference type="NCBI Taxonomy" id="561372"/>
    <lineage>
        <taxon>Eukaryota</taxon>
        <taxon>Viridiplantae</taxon>
        <taxon>Streptophyta</taxon>
        <taxon>Embryophyta</taxon>
        <taxon>Tracheophyta</taxon>
        <taxon>Spermatophyta</taxon>
        <taxon>Magnoliopsida</taxon>
        <taxon>eudicotyledons</taxon>
        <taxon>Gunneridae</taxon>
        <taxon>Pentapetalae</taxon>
        <taxon>asterids</taxon>
        <taxon>Cornales</taxon>
        <taxon>Nyssaceae</taxon>
        <taxon>Nyssa</taxon>
    </lineage>
</organism>
<dbReference type="Proteomes" id="UP000325577">
    <property type="component" value="Linkage Group LG12"/>
</dbReference>
<keyword evidence="2" id="KW-1185">Reference proteome</keyword>
<dbReference type="AlphaFoldDB" id="A0A5J5BJL8"/>
<evidence type="ECO:0000313" key="1">
    <source>
        <dbReference type="EMBL" id="KAA8542876.1"/>
    </source>
</evidence>
<sequence length="126" mass="13797">MSCSVWGDDGAAAVMNLTSFDGTTRVAVVHVIGGQELNMMNLVMSKLLERENVIKSVQAKAMLCYSTAAARYIIGRYWLGKAIDLINETCANVKDKLQQLIEMPIGLLEGNYKAFSSSRCGLELEC</sequence>
<gene>
    <name evidence="1" type="ORF">F0562_024028</name>
</gene>
<name>A0A5J5BJL8_9ASTE</name>
<dbReference type="EMBL" id="CM018035">
    <property type="protein sequence ID" value="KAA8542876.1"/>
    <property type="molecule type" value="Genomic_DNA"/>
</dbReference>